<name>A0A0R1HMR8_9LACO</name>
<dbReference type="Gene3D" id="3.60.60.10">
    <property type="entry name" value="Penicillin V Acylase, Chain A"/>
    <property type="match status" value="1"/>
</dbReference>
<organism evidence="4 5">
    <name type="scientific">Secundilactobacillus kimchicus JCM 15530</name>
    <dbReference type="NCBI Taxonomy" id="1302272"/>
    <lineage>
        <taxon>Bacteria</taxon>
        <taxon>Bacillati</taxon>
        <taxon>Bacillota</taxon>
        <taxon>Bacilli</taxon>
        <taxon>Lactobacillales</taxon>
        <taxon>Lactobacillaceae</taxon>
        <taxon>Secundilactobacillus</taxon>
    </lineage>
</organism>
<keyword evidence="5" id="KW-1185">Reference proteome</keyword>
<feature type="domain" description="Choloylglycine hydrolase/NAAA C-terminal" evidence="3">
    <location>
        <begin position="2"/>
        <end position="286"/>
    </location>
</feature>
<dbReference type="InterPro" id="IPR029132">
    <property type="entry name" value="CBAH/NAAA_C"/>
</dbReference>
<protein>
    <submittedName>
        <fullName evidence="4">Choloylglycine hydrolase</fullName>
    </submittedName>
</protein>
<evidence type="ECO:0000256" key="1">
    <source>
        <dbReference type="ARBA" id="ARBA00006625"/>
    </source>
</evidence>
<dbReference type="InterPro" id="IPR052193">
    <property type="entry name" value="Peptidase_C59"/>
</dbReference>
<dbReference type="RefSeq" id="WP_055679929.1">
    <property type="nucleotide sequence ID" value="NZ_AZCX01000006.1"/>
</dbReference>
<dbReference type="AlphaFoldDB" id="A0A0R1HMR8"/>
<reference evidence="4 5" key="1">
    <citation type="journal article" date="2015" name="Genome Announc.">
        <title>Expanding the biotechnology potential of lactobacilli through comparative genomics of 213 strains and associated genera.</title>
        <authorList>
            <person name="Sun Z."/>
            <person name="Harris H.M."/>
            <person name="McCann A."/>
            <person name="Guo C."/>
            <person name="Argimon S."/>
            <person name="Zhang W."/>
            <person name="Yang X."/>
            <person name="Jeffery I.B."/>
            <person name="Cooney J.C."/>
            <person name="Kagawa T.F."/>
            <person name="Liu W."/>
            <person name="Song Y."/>
            <person name="Salvetti E."/>
            <person name="Wrobel A."/>
            <person name="Rasinkangas P."/>
            <person name="Parkhill J."/>
            <person name="Rea M.C."/>
            <person name="O'Sullivan O."/>
            <person name="Ritari J."/>
            <person name="Douillard F.P."/>
            <person name="Paul Ross R."/>
            <person name="Yang R."/>
            <person name="Briner A.E."/>
            <person name="Felis G.E."/>
            <person name="de Vos W.M."/>
            <person name="Barrangou R."/>
            <person name="Klaenhammer T.R."/>
            <person name="Caufield P.W."/>
            <person name="Cui Y."/>
            <person name="Zhang H."/>
            <person name="O'Toole P.W."/>
        </authorList>
    </citation>
    <scope>NUCLEOTIDE SEQUENCE [LARGE SCALE GENOMIC DNA]</scope>
    <source>
        <strain evidence="4 5">JCM 15530</strain>
    </source>
</reference>
<dbReference type="OrthoDB" id="9794717at2"/>
<comment type="similarity">
    <text evidence="1">Belongs to the peptidase C59 family.</text>
</comment>
<dbReference type="Proteomes" id="UP000050911">
    <property type="component" value="Unassembled WGS sequence"/>
</dbReference>
<proteinExistence type="inferred from homology"/>
<dbReference type="Pfam" id="PF02275">
    <property type="entry name" value="CBAH"/>
    <property type="match status" value="1"/>
</dbReference>
<keyword evidence="2 4" id="KW-0378">Hydrolase</keyword>
<dbReference type="PANTHER" id="PTHR35527:SF2">
    <property type="entry name" value="HYDROLASE"/>
    <property type="match status" value="1"/>
</dbReference>
<gene>
    <name evidence="4" type="ORF">FC96_GL002189</name>
</gene>
<comment type="caution">
    <text evidence="4">The sequence shown here is derived from an EMBL/GenBank/DDBJ whole genome shotgun (WGS) entry which is preliminary data.</text>
</comment>
<dbReference type="SUPFAM" id="SSF56235">
    <property type="entry name" value="N-terminal nucleophile aminohydrolases (Ntn hydrolases)"/>
    <property type="match status" value="1"/>
</dbReference>
<evidence type="ECO:0000259" key="3">
    <source>
        <dbReference type="Pfam" id="PF02275"/>
    </source>
</evidence>
<sequence>MCTSLTLTANDQTVLLARTMDFPNVDPWVPRSFAAQTTWQPVYGDAQVTQTRIVGASRHLNGHDLLGDGLNADGLACAELYLPHAVHYYHTPQTGRINLTPQDFIMWVLSGHKTVAEVVAELPNVALVASVWFAENKVYPFHWLIADQTGASVVIEPTTLTLRASPNSVGVLTNTPVLANHEKRLLAFLNVPELANLGPAATEWVQQGRELPTGPVPTNRFIRTAINRWGHPTPITAEGAISAAFDYLNQVVIPKQPGRQPRNHNFTHYRCVIDLTHLTYFHIPTATNKLSKTVIS</sequence>
<dbReference type="PATRIC" id="fig|1302272.5.peg.2238"/>
<evidence type="ECO:0000313" key="5">
    <source>
        <dbReference type="Proteomes" id="UP000050911"/>
    </source>
</evidence>
<evidence type="ECO:0000256" key="2">
    <source>
        <dbReference type="ARBA" id="ARBA00022801"/>
    </source>
</evidence>
<dbReference type="GO" id="GO:0016787">
    <property type="term" value="F:hydrolase activity"/>
    <property type="evidence" value="ECO:0007669"/>
    <property type="project" value="UniProtKB-KW"/>
</dbReference>
<accession>A0A0R1HMR8</accession>
<dbReference type="EMBL" id="AZCX01000006">
    <property type="protein sequence ID" value="KRK47704.1"/>
    <property type="molecule type" value="Genomic_DNA"/>
</dbReference>
<evidence type="ECO:0000313" key="4">
    <source>
        <dbReference type="EMBL" id="KRK47704.1"/>
    </source>
</evidence>
<dbReference type="PANTHER" id="PTHR35527">
    <property type="entry name" value="CHOLOYLGLYCINE HYDROLASE"/>
    <property type="match status" value="1"/>
</dbReference>
<dbReference type="InterPro" id="IPR029055">
    <property type="entry name" value="Ntn_hydrolases_N"/>
</dbReference>